<keyword evidence="3" id="KW-1185">Reference proteome</keyword>
<protein>
    <submittedName>
        <fullName evidence="2">Uncharacterized protein</fullName>
    </submittedName>
</protein>
<evidence type="ECO:0000313" key="2">
    <source>
        <dbReference type="EMBL" id="KAL3750118.1"/>
    </source>
</evidence>
<feature type="compositionally biased region" description="Basic and acidic residues" evidence="1">
    <location>
        <begin position="106"/>
        <end position="117"/>
    </location>
</feature>
<comment type="caution">
    <text evidence="2">The sequence shown here is derived from an EMBL/GenBank/DDBJ whole genome shotgun (WGS) entry which is preliminary data.</text>
</comment>
<name>A0ABD3LF28_EUCGL</name>
<reference evidence="2 3" key="1">
    <citation type="submission" date="2024-11" db="EMBL/GenBank/DDBJ databases">
        <title>Chromosome-level genome assembly of Eucalyptus globulus Labill. provides insights into its genome evolution.</title>
        <authorList>
            <person name="Li X."/>
        </authorList>
    </citation>
    <scope>NUCLEOTIDE SEQUENCE [LARGE SCALE GENOMIC DNA]</scope>
    <source>
        <strain evidence="2">CL2024</strain>
        <tissue evidence="2">Fresh tender leaves</tissue>
    </source>
</reference>
<proteinExistence type="predicted"/>
<dbReference type="AlphaFoldDB" id="A0ABD3LF28"/>
<sequence>MIVPVHKTKFRRKGTEPNRRGGKFDGRGSRSSRNNFSDDDFDRPLRGARGGIKSRGPRAEEFSGRRNDRSSDISRNYKGPGAGKFENNQRGKINKYKDVGGGADSDDFRNRRRVIER</sequence>
<feature type="compositionally biased region" description="Basic and acidic residues" evidence="1">
    <location>
        <begin position="57"/>
        <end position="72"/>
    </location>
</feature>
<feature type="region of interest" description="Disordered" evidence="1">
    <location>
        <begin position="1"/>
        <end position="117"/>
    </location>
</feature>
<feature type="compositionally biased region" description="Basic and acidic residues" evidence="1">
    <location>
        <begin position="13"/>
        <end position="28"/>
    </location>
</feature>
<feature type="compositionally biased region" description="Basic residues" evidence="1">
    <location>
        <begin position="1"/>
        <end position="12"/>
    </location>
</feature>
<accession>A0ABD3LF28</accession>
<organism evidence="2 3">
    <name type="scientific">Eucalyptus globulus</name>
    <name type="common">Tasmanian blue gum</name>
    <dbReference type="NCBI Taxonomy" id="34317"/>
    <lineage>
        <taxon>Eukaryota</taxon>
        <taxon>Viridiplantae</taxon>
        <taxon>Streptophyta</taxon>
        <taxon>Embryophyta</taxon>
        <taxon>Tracheophyta</taxon>
        <taxon>Spermatophyta</taxon>
        <taxon>Magnoliopsida</taxon>
        <taxon>eudicotyledons</taxon>
        <taxon>Gunneridae</taxon>
        <taxon>Pentapetalae</taxon>
        <taxon>rosids</taxon>
        <taxon>malvids</taxon>
        <taxon>Myrtales</taxon>
        <taxon>Myrtaceae</taxon>
        <taxon>Myrtoideae</taxon>
        <taxon>Eucalypteae</taxon>
        <taxon>Eucalyptus</taxon>
    </lineage>
</organism>
<dbReference type="Proteomes" id="UP001634007">
    <property type="component" value="Unassembled WGS sequence"/>
</dbReference>
<evidence type="ECO:0000313" key="3">
    <source>
        <dbReference type="Proteomes" id="UP001634007"/>
    </source>
</evidence>
<dbReference type="EMBL" id="JBJKBG010000002">
    <property type="protein sequence ID" value="KAL3750118.1"/>
    <property type="molecule type" value="Genomic_DNA"/>
</dbReference>
<evidence type="ECO:0000256" key="1">
    <source>
        <dbReference type="SAM" id="MobiDB-lite"/>
    </source>
</evidence>
<gene>
    <name evidence="2" type="ORF">ACJRO7_011146</name>
</gene>